<keyword evidence="7 12" id="KW-0418">Kinase</keyword>
<evidence type="ECO:0000256" key="3">
    <source>
        <dbReference type="ARBA" id="ARBA00017144"/>
    </source>
</evidence>
<comment type="catalytic activity">
    <reaction evidence="10 12">
        <text>dTMP + ATP = dTDP + ADP</text>
        <dbReference type="Rhea" id="RHEA:13517"/>
        <dbReference type="ChEBI" id="CHEBI:30616"/>
        <dbReference type="ChEBI" id="CHEBI:58369"/>
        <dbReference type="ChEBI" id="CHEBI:63528"/>
        <dbReference type="ChEBI" id="CHEBI:456216"/>
        <dbReference type="EC" id="2.7.4.9"/>
    </reaction>
</comment>
<evidence type="ECO:0000256" key="12">
    <source>
        <dbReference type="HAMAP-Rule" id="MF_00165"/>
    </source>
</evidence>
<dbReference type="PROSITE" id="PS01331">
    <property type="entry name" value="THYMIDYLATE_KINASE"/>
    <property type="match status" value="1"/>
</dbReference>
<keyword evidence="4 12" id="KW-0808">Transferase</keyword>
<protein>
    <recommendedName>
        <fullName evidence="3 12">Thymidylate kinase</fullName>
        <ecNumber evidence="2 12">2.7.4.9</ecNumber>
    </recommendedName>
    <alternativeName>
        <fullName evidence="9 12">dTMP kinase</fullName>
    </alternativeName>
</protein>
<comment type="function">
    <text evidence="11 12">Phosphorylation of dTMP to form dTDP in both de novo and salvage pathways of dTTP synthesis.</text>
</comment>
<evidence type="ECO:0000256" key="10">
    <source>
        <dbReference type="ARBA" id="ARBA00048743"/>
    </source>
</evidence>
<dbReference type="PANTHER" id="PTHR10344:SF4">
    <property type="entry name" value="UMP-CMP KINASE 2, MITOCHONDRIAL"/>
    <property type="match status" value="1"/>
</dbReference>
<evidence type="ECO:0000259" key="13">
    <source>
        <dbReference type="Pfam" id="PF02223"/>
    </source>
</evidence>
<evidence type="ECO:0000313" key="15">
    <source>
        <dbReference type="Proteomes" id="UP000002209"/>
    </source>
</evidence>
<dbReference type="CDD" id="cd01672">
    <property type="entry name" value="TMPK"/>
    <property type="match status" value="1"/>
</dbReference>
<evidence type="ECO:0000256" key="4">
    <source>
        <dbReference type="ARBA" id="ARBA00022679"/>
    </source>
</evidence>
<dbReference type="KEGG" id="gau:GAU_1187"/>
<dbReference type="STRING" id="379066.GAU_1187"/>
<organism evidence="14 15">
    <name type="scientific">Gemmatimonas aurantiaca (strain DSM 14586 / JCM 11422 / NBRC 100505 / T-27)</name>
    <dbReference type="NCBI Taxonomy" id="379066"/>
    <lineage>
        <taxon>Bacteria</taxon>
        <taxon>Pseudomonadati</taxon>
        <taxon>Gemmatimonadota</taxon>
        <taxon>Gemmatimonadia</taxon>
        <taxon>Gemmatimonadales</taxon>
        <taxon>Gemmatimonadaceae</taxon>
        <taxon>Gemmatimonas</taxon>
    </lineage>
</organism>
<dbReference type="GO" id="GO:0006227">
    <property type="term" value="P:dUDP biosynthetic process"/>
    <property type="evidence" value="ECO:0007669"/>
    <property type="project" value="TreeGrafter"/>
</dbReference>
<keyword evidence="15" id="KW-1185">Reference proteome</keyword>
<evidence type="ECO:0000256" key="5">
    <source>
        <dbReference type="ARBA" id="ARBA00022727"/>
    </source>
</evidence>
<evidence type="ECO:0000256" key="6">
    <source>
        <dbReference type="ARBA" id="ARBA00022741"/>
    </source>
</evidence>
<evidence type="ECO:0000256" key="11">
    <source>
        <dbReference type="ARBA" id="ARBA00057735"/>
    </source>
</evidence>
<dbReference type="eggNOG" id="COG0125">
    <property type="taxonomic scope" value="Bacteria"/>
</dbReference>
<dbReference type="NCBIfam" id="TIGR00041">
    <property type="entry name" value="DTMP_kinase"/>
    <property type="match status" value="1"/>
</dbReference>
<dbReference type="AlphaFoldDB" id="C1A7L9"/>
<feature type="domain" description="Thymidylate kinase-like" evidence="13">
    <location>
        <begin position="19"/>
        <end position="184"/>
    </location>
</feature>
<dbReference type="GO" id="GO:0004798">
    <property type="term" value="F:dTMP kinase activity"/>
    <property type="evidence" value="ECO:0007669"/>
    <property type="project" value="UniProtKB-UniRule"/>
</dbReference>
<evidence type="ECO:0000256" key="9">
    <source>
        <dbReference type="ARBA" id="ARBA00029962"/>
    </source>
</evidence>
<dbReference type="HAMAP" id="MF_00165">
    <property type="entry name" value="Thymidylate_kinase"/>
    <property type="match status" value="1"/>
</dbReference>
<dbReference type="EC" id="2.7.4.9" evidence="2 12"/>
<dbReference type="GO" id="GO:0005524">
    <property type="term" value="F:ATP binding"/>
    <property type="evidence" value="ECO:0007669"/>
    <property type="project" value="UniProtKB-UniRule"/>
</dbReference>
<dbReference type="Pfam" id="PF02223">
    <property type="entry name" value="Thymidylate_kin"/>
    <property type="match status" value="1"/>
</dbReference>
<keyword evidence="8 12" id="KW-0067">ATP-binding</keyword>
<dbReference type="GO" id="GO:0005829">
    <property type="term" value="C:cytosol"/>
    <property type="evidence" value="ECO:0007669"/>
    <property type="project" value="TreeGrafter"/>
</dbReference>
<reference evidence="15" key="1">
    <citation type="submission" date="2006-03" db="EMBL/GenBank/DDBJ databases">
        <title>Complete genome sequence of Gemmatimonas aurantiaca T-27 that represents a novel phylum Gemmatimonadetes.</title>
        <authorList>
            <person name="Takasaki K."/>
            <person name="Ichikawa N."/>
            <person name="Miura H."/>
            <person name="Matsushita S."/>
            <person name="Watanabe Y."/>
            <person name="Oguchi A."/>
            <person name="Ankai A."/>
            <person name="Yashiro I."/>
            <person name="Takahashi M."/>
            <person name="Terui Y."/>
            <person name="Fukui S."/>
            <person name="Yokoyama H."/>
            <person name="Tanikawa S."/>
            <person name="Hanada S."/>
            <person name="Kamagata Y."/>
            <person name="Fujita N."/>
        </authorList>
    </citation>
    <scope>NUCLEOTIDE SEQUENCE [LARGE SCALE GENOMIC DNA]</scope>
    <source>
        <strain evidence="15">T-27 / DSM 14586 / JCM 11422 / NBRC 100505</strain>
    </source>
</reference>
<evidence type="ECO:0000256" key="8">
    <source>
        <dbReference type="ARBA" id="ARBA00022840"/>
    </source>
</evidence>
<evidence type="ECO:0000313" key="14">
    <source>
        <dbReference type="EMBL" id="BAH38229.1"/>
    </source>
</evidence>
<dbReference type="HOGENOM" id="CLU_049131_0_2_0"/>
<dbReference type="FunFam" id="3.40.50.300:FF:000225">
    <property type="entry name" value="Thymidylate kinase"/>
    <property type="match status" value="1"/>
</dbReference>
<dbReference type="Proteomes" id="UP000002209">
    <property type="component" value="Chromosome"/>
</dbReference>
<evidence type="ECO:0000256" key="2">
    <source>
        <dbReference type="ARBA" id="ARBA00012980"/>
    </source>
</evidence>
<evidence type="ECO:0000256" key="7">
    <source>
        <dbReference type="ARBA" id="ARBA00022777"/>
    </source>
</evidence>
<proteinExistence type="inferred from homology"/>
<dbReference type="GO" id="GO:0006235">
    <property type="term" value="P:dTTP biosynthetic process"/>
    <property type="evidence" value="ECO:0007669"/>
    <property type="project" value="UniProtKB-UniRule"/>
</dbReference>
<gene>
    <name evidence="12 14" type="primary">tmk</name>
    <name evidence="14" type="ordered locus">GAU_1187</name>
</gene>
<dbReference type="SUPFAM" id="SSF52540">
    <property type="entry name" value="P-loop containing nucleoside triphosphate hydrolases"/>
    <property type="match status" value="1"/>
</dbReference>
<feature type="binding site" evidence="12">
    <location>
        <begin position="21"/>
        <end position="28"/>
    </location>
    <ligand>
        <name>ATP</name>
        <dbReference type="ChEBI" id="CHEBI:30616"/>
    </ligand>
</feature>
<dbReference type="InterPro" id="IPR027417">
    <property type="entry name" value="P-loop_NTPase"/>
</dbReference>
<keyword evidence="6 12" id="KW-0547">Nucleotide-binding</keyword>
<dbReference type="PANTHER" id="PTHR10344">
    <property type="entry name" value="THYMIDYLATE KINASE"/>
    <property type="match status" value="1"/>
</dbReference>
<dbReference type="GO" id="GO:0006233">
    <property type="term" value="P:dTDP biosynthetic process"/>
    <property type="evidence" value="ECO:0007669"/>
    <property type="project" value="InterPro"/>
</dbReference>
<dbReference type="InterPro" id="IPR039430">
    <property type="entry name" value="Thymidylate_kin-like_dom"/>
</dbReference>
<sequence>MHHGSGGAVEAVPGLFVVLEGGEGVGKTTQWNRLASALRAVGHEVVAVREPGGTQAGDAIRTLLLDPTSSLSPGTEALLFAASRAQLVADVVEPALARGAVVLVDRFLLSTYAYQGAGRGLPLDMLSSVNRLATGGRAPDLTLLLNVPLDLAMARVQARGAADRMELEDAAFHVRVQAAFVAALSSTWQQAHPEIGPVIAVPAQGDIDTVTVRCLEALVQRWPARFTAAATSLLHAR</sequence>
<dbReference type="InterPro" id="IPR018095">
    <property type="entry name" value="Thymidylate_kin_CS"/>
</dbReference>
<dbReference type="EMBL" id="AP009153">
    <property type="protein sequence ID" value="BAH38229.1"/>
    <property type="molecule type" value="Genomic_DNA"/>
</dbReference>
<keyword evidence="5 12" id="KW-0545">Nucleotide biosynthesis</keyword>
<accession>C1A7L9</accession>
<dbReference type="Gene3D" id="3.40.50.300">
    <property type="entry name" value="P-loop containing nucleotide triphosphate hydrolases"/>
    <property type="match status" value="1"/>
</dbReference>
<comment type="similarity">
    <text evidence="1 12">Belongs to the thymidylate kinase family.</text>
</comment>
<dbReference type="InterPro" id="IPR018094">
    <property type="entry name" value="Thymidylate_kinase"/>
</dbReference>
<name>C1A7L9_GEMAT</name>
<evidence type="ECO:0000256" key="1">
    <source>
        <dbReference type="ARBA" id="ARBA00009776"/>
    </source>
</evidence>